<dbReference type="PANTHER" id="PTHR23053">
    <property type="entry name" value="DLEC1 DELETED IN LUNG AND ESOPHAGEAL CANCER 1"/>
    <property type="match status" value="1"/>
</dbReference>
<proteinExistence type="predicted"/>
<dbReference type="Pfam" id="PF22544">
    <property type="entry name" value="HYDIN_VesB_CFA65-like_Ig"/>
    <property type="match status" value="3"/>
</dbReference>
<evidence type="ECO:0000313" key="9">
    <source>
        <dbReference type="EMBL" id="TPX48878.1"/>
    </source>
</evidence>
<evidence type="ECO:0000256" key="5">
    <source>
        <dbReference type="ARBA" id="ARBA00023273"/>
    </source>
</evidence>
<dbReference type="VEuPathDB" id="FungiDB:SeMB42_g02815"/>
<comment type="caution">
    <text evidence="9">The sequence shown here is derived from an EMBL/GenBank/DDBJ whole genome shotgun (WGS) entry which is preliminary data.</text>
</comment>
<evidence type="ECO:0000256" key="6">
    <source>
        <dbReference type="SAM" id="MobiDB-lite"/>
    </source>
</evidence>
<feature type="region of interest" description="Disordered" evidence="6">
    <location>
        <begin position="1675"/>
        <end position="1745"/>
    </location>
</feature>
<evidence type="ECO:0008006" key="13">
    <source>
        <dbReference type="Google" id="ProtNLM"/>
    </source>
</evidence>
<evidence type="ECO:0000256" key="3">
    <source>
        <dbReference type="ARBA" id="ARBA00022490"/>
    </source>
</evidence>
<dbReference type="Proteomes" id="UP000317494">
    <property type="component" value="Unassembled WGS sequence"/>
</dbReference>
<dbReference type="GO" id="GO:1904158">
    <property type="term" value="P:axonemal central apparatus assembly"/>
    <property type="evidence" value="ECO:0007669"/>
    <property type="project" value="TreeGrafter"/>
</dbReference>
<dbReference type="Pfam" id="PF23277">
    <property type="entry name" value="Ig_Dlec1_1"/>
    <property type="match status" value="1"/>
</dbReference>
<feature type="domain" description="HYDIN/VesB/CFA65-like Ig-like" evidence="7">
    <location>
        <begin position="476"/>
        <end position="549"/>
    </location>
</feature>
<dbReference type="SUPFAM" id="SSF52540">
    <property type="entry name" value="P-loop containing nucleoside triphosphate hydrolases"/>
    <property type="match status" value="1"/>
</dbReference>
<dbReference type="GO" id="GO:0005930">
    <property type="term" value="C:axoneme"/>
    <property type="evidence" value="ECO:0007669"/>
    <property type="project" value="TreeGrafter"/>
</dbReference>
<evidence type="ECO:0000313" key="12">
    <source>
        <dbReference type="Proteomes" id="UP000320475"/>
    </source>
</evidence>
<dbReference type="EMBL" id="QEAN01000092">
    <property type="protein sequence ID" value="TPX48878.1"/>
    <property type="molecule type" value="Genomic_DNA"/>
</dbReference>
<keyword evidence="3" id="KW-0963">Cytoplasm</keyword>
<dbReference type="InterPro" id="IPR013783">
    <property type="entry name" value="Ig-like_fold"/>
</dbReference>
<dbReference type="GO" id="GO:0003341">
    <property type="term" value="P:cilium movement"/>
    <property type="evidence" value="ECO:0007669"/>
    <property type="project" value="TreeGrafter"/>
</dbReference>
<evidence type="ECO:0000256" key="2">
    <source>
        <dbReference type="ARBA" id="ARBA00004496"/>
    </source>
</evidence>
<dbReference type="OrthoDB" id="442692at2759"/>
<dbReference type="InterPro" id="IPR027417">
    <property type="entry name" value="P-loop_NTPase"/>
</dbReference>
<organism evidence="9 11">
    <name type="scientific">Synchytrium endobioticum</name>
    <dbReference type="NCBI Taxonomy" id="286115"/>
    <lineage>
        <taxon>Eukaryota</taxon>
        <taxon>Fungi</taxon>
        <taxon>Fungi incertae sedis</taxon>
        <taxon>Chytridiomycota</taxon>
        <taxon>Chytridiomycota incertae sedis</taxon>
        <taxon>Chytridiomycetes</taxon>
        <taxon>Synchytriales</taxon>
        <taxon>Synchytriaceae</taxon>
        <taxon>Synchytrium</taxon>
    </lineage>
</organism>
<dbReference type="EMBL" id="QEAM01000016">
    <property type="protein sequence ID" value="TPX50555.1"/>
    <property type="molecule type" value="Genomic_DNA"/>
</dbReference>
<feature type="region of interest" description="Disordered" evidence="6">
    <location>
        <begin position="32"/>
        <end position="56"/>
    </location>
</feature>
<comment type="subcellular location">
    <subcellularLocation>
        <location evidence="1">Cell projection</location>
        <location evidence="1">Cilium</location>
    </subcellularLocation>
    <subcellularLocation>
        <location evidence="2">Cytoplasm</location>
    </subcellularLocation>
</comment>
<accession>A0A507DDD8</accession>
<dbReference type="InterPro" id="IPR033305">
    <property type="entry name" value="Hydin-like"/>
</dbReference>
<evidence type="ECO:0000256" key="4">
    <source>
        <dbReference type="ARBA" id="ARBA00023069"/>
    </source>
</evidence>
<dbReference type="PANTHER" id="PTHR23053:SF0">
    <property type="entry name" value="HYDROCEPHALUS-INDUCING PROTEIN HOMOLOG"/>
    <property type="match status" value="1"/>
</dbReference>
<feature type="compositionally biased region" description="Basic and acidic residues" evidence="6">
    <location>
        <begin position="1676"/>
        <end position="1700"/>
    </location>
</feature>
<evidence type="ECO:0000313" key="10">
    <source>
        <dbReference type="EMBL" id="TPX50555.1"/>
    </source>
</evidence>
<dbReference type="STRING" id="286115.A0A507DDD8"/>
<keyword evidence="11" id="KW-1185">Reference proteome</keyword>
<keyword evidence="4" id="KW-0969">Cilium</keyword>
<dbReference type="Gene3D" id="2.60.40.10">
    <property type="entry name" value="Immunoglobulins"/>
    <property type="match status" value="13"/>
</dbReference>
<dbReference type="InterPro" id="IPR059041">
    <property type="entry name" value="Ig_DLEC1_1"/>
</dbReference>
<dbReference type="Gene3D" id="3.40.50.300">
    <property type="entry name" value="P-loop containing nucleotide triphosphate hydrolases"/>
    <property type="match status" value="1"/>
</dbReference>
<feature type="domain" description="HYDIN/VesB/CFA65-like Ig-like" evidence="7">
    <location>
        <begin position="214"/>
        <end position="304"/>
    </location>
</feature>
<sequence>MAGRIPSRGSSRITLEPLVRLLPPLALAAEDDEYADSHGPRASTTTAKGDQDRPIRQPSAVLHEQKLSIVERFASAKPTSSKHIQIIGLVHSFHATLQDTHVPFDRPLFDPIPAEVVLQSFELLHTYEVEIRFRNADRHARSIKLDPLEARCFRLGGRKSKSLNASAIAPGMEASFVVIFTPEEDRDYHANLVCTTDRECFVLPIHAIGSRGLLDLPDQIDIHPSFVRKPSFTQLFVRNIGKKECEFQLSIAPPFFVKPKQTHLEVDECVQIDIGLDALSPGLYEADLIVDYEYGEIVSILVNGRADEADVRLEAKSLIMDQTYINLSSSGMETIVNKTDVPVRFRWKALSAESTDKVHRNQAILQLQQAHQTLLQAAAHNSEPTDLSVLSQRLKNQTRHIQQSQLLFNHDSFSIEPTEGTLWPQSKMDVTITFHPRTAGSHSCIAFCEVDGRENRLPLLLEGTGLGPKTRFVTCDVIDVEDILIHTTHSYEVIMRNEGFIDASFKLQSCDVTHTTAFEFIPREGVLKVGAELAIIVIVKPKDRGEFNIESIWDIQGALIPLSLGVKGRVVGPNIMFDVGALEFGDVPCGFSVSLPLKLTNSSAISAKYRMRIIDSHDNAIFTDVLSVEPAEGILEPNQSADFDVTFTPKDIVAMDLKLVVDMEDIGIAYITLPMVAAGIVPHIRIEHPTIELGRCFVGHEYISTVNILNTSNYHGKYKILPASLKTEEWEYTTESWEGVLEASSTTTITVKCKVHEQGQFDIRIPMYISGYERERCIIHCRGFGRGAKVVLSESTLDWGVIPVLTHVAKRLTMKNESPIPAKFDITFGRGSSFQTDNMSNVIPPMSSASVEVVAHLVDFVKKIDVIHMDVMGETHSVKLIARGEGTTVIFDEALKSISFGYIFATAASTREVELRNEGSRAYNLRWTVSETSGRPQIENTTIFDIQPSRFILEPHCSQKFVIRAFSSRPTSASAVLVCQGTVEKDPTRRQIADSKVSATFVEPLLVASPTLLSFAISHAREDDPEYCIQDIMFTNRTPLAVHPIYALTAPFSQYTSTIPSDAAINPGQSAILSVMYNLLSNNPNNRLCRVDRSVLTVSYAEHPRKETIQLEATATFPNLSFKPNIVDFGQVLIFKEQRKSFTIFNTSVLPAHYSWSIFNGEHATMFDLQPLHGRLLSRASQIVDVSILPTCEGVIKSCLVCDVVGGPSYTFPIIAGSCSSMAELKPEVVSKADWKVASTEQAVKDLASDTPTIIVPNLEFSMTNLEFGTVYCGQRKSIFLRVTNTSTLTGGWAGVKIPQLKKTSWGQEPRKPALGTFEIAPAAQVLNPGESTILTAKFSPQDDQACSQIQHIQLMNGAKQVRITMSGKGQNVIPVFNPAPLVFHPTLPCTELELSVKVTNPTPMPIELYSLEYDQQYLDEEEFLRTSGHAEKANVYCLPLREPGLPLKLSESVVEPMKELRLINVIVVHGPPYSGRSTQAVKLAELYKYQLLRFDDFTPCSVTTARRASVLLHVDNAKDNMGVGFNGSNPMQPIFHSAAQSDHGSRLEVASLPPMDEPGFLELTKNRLLKEDCTNGVIVDGLECGNVVGTPLACMRALMKLIPEGRRIVVVHLQASPQLIREREAMVKKQLEHKRLEQEVLADVPEYIYENLSLAEQAKIDKDVIAQRKRRKELLHHQKAERKKEDEHANEKRQEDKNRGGRRVGTGRNDKNSGGKAEGKLQIGRGQPDRPTTPPKQAGRHPLQKADTLAAEVGDAPAGLKAADGLANADGFLFDRSTRALELYKTTVDSLVALIKEAIQPVQPTPLVADKKPSANTTAGRPQTAQTAVPIVVPLEGDADGPSLVYREIDTNTDSDLVSDLVKAAIPVAPPQESTKEDAPPLPSPLLQTLYRVSERGEVRLSKQFSVLPLSGLLGDVLRDHEPDSVAESVPVPAPTPVAPAQSVSTGKGAKGRSVVKTAADEAIKPPEIEEDAAAKEATVRKYRWVIAANESKEIIVRFSPYEDVGIFNHEFGFGVVGYPGIHTLPVSGQAQYPHISSDVSGVFPVRIKPSKKDVNKPLGFNFGPVLYGKTKDADKFAENHTIFKLENISTFIVHADLCWRNDVRSDIFSMFTGSAAGKTQHEALSVELAPGQVEPIHISAYPRIAGIFEDSLVVNVKDNPRPFVFGLSVAGVKPEIEVTSKVLSFERILLGRKERREMKFRNVTALPASWKLLGVEALGEELRLSPLDGVVAPGKEAVIISEFHSKRPITLKRLLKLEVSDKTGSVTQTESLSVIAEAYDVSVELHTPKPGAIEFGVLKVFDDARATCSLRNRGKYEIGFRFVFEDKTLPSLITISPMEGVLQPSDKFTPAFVAFKSSSEVTISDSIIKCHYFELNTNEVMCTYPIKVTAKSVFSKFTISPPNELAFGPLIHGAGKVSKQLVIENMGEFDFRFALSRLETYPTKDGRTASVLAAFPLPHQPSVSTVDLKATGKGQKGVKNALKAPTERPNSPPTQPLVAVAPTRNVTRKDAGKQTESLTAAAFRVFPSNGTIVPGNKQIVSVEFHPEVFGVYDEALGIDISDRSPDESDPLEFRLLGETCVPGIAAEPSTILEGYSVIPRLDPSFCTFPHYALDEKVLTFGPTLLQASTVKLKFVNPGKVSCDITVNVKTLQKPTRATKNDMLDMVFDVDSKKFTLASYETKQVTLTFAPAATQTYSASLEVLLDGTPDQKNAVWSCELRGEGAIPRITLEKPLPMNTTQAKANGKAAPNQPTTQMKFRRLFIGNTQAIPVVLKNPGSINAVVQFELVDGSDSSIAVTDFDLRGCQKQEVIRCGQSLSVDVVCRPVNQGKLAASLRIKLLDSEMDPIIIALAGEVAKDDVMLCMNDLPPGLDDENPVVLGRIPTNQPHLSSITATNYSSDVVRVAFAPTATNITFSPPTFHLAAGREKKVTMSLTLLETGDFTQTIVYKVNRIRYSGGSDAAEVSSEWDSDKSIVRWMRSEGGPLRVVEPHPEPKFENLLQNDKVVVITASGAPAPT</sequence>
<reference evidence="11 12" key="1">
    <citation type="journal article" date="2019" name="Sci. Rep.">
        <title>Comparative genomics of chytrid fungi reveal insights into the obligate biotrophic and pathogenic lifestyle of Synchytrium endobioticum.</title>
        <authorList>
            <person name="van de Vossenberg B.T.L.H."/>
            <person name="Warris S."/>
            <person name="Nguyen H.D.T."/>
            <person name="van Gent-Pelzer M.P.E."/>
            <person name="Joly D.L."/>
            <person name="van de Geest H.C."/>
            <person name="Bonants P.J.M."/>
            <person name="Smith D.S."/>
            <person name="Levesque C.A."/>
            <person name="van der Lee T.A.J."/>
        </authorList>
    </citation>
    <scope>NUCLEOTIDE SEQUENCE [LARGE SCALE GENOMIC DNA]</scope>
    <source>
        <strain evidence="10 12">LEV6574</strain>
        <strain evidence="9 11">MB42</strain>
    </source>
</reference>
<evidence type="ECO:0000313" key="11">
    <source>
        <dbReference type="Proteomes" id="UP000317494"/>
    </source>
</evidence>
<gene>
    <name evidence="10" type="ORF">SeLEV6574_g00846</name>
    <name evidence="9" type="ORF">SeMB42_g02815</name>
</gene>
<feature type="domain" description="Deleted in lung and esophageal cancer protein 1 Ig-like" evidence="8">
    <location>
        <begin position="112"/>
        <end position="199"/>
    </location>
</feature>
<feature type="domain" description="HYDIN/VesB/CFA65-like Ig-like" evidence="7">
    <location>
        <begin position="573"/>
        <end position="665"/>
    </location>
</feature>
<evidence type="ECO:0000259" key="8">
    <source>
        <dbReference type="Pfam" id="PF23277"/>
    </source>
</evidence>
<feature type="compositionally biased region" description="Basic and acidic residues" evidence="6">
    <location>
        <begin position="1709"/>
        <end position="1720"/>
    </location>
</feature>
<name>A0A507DDD8_9FUNG</name>
<dbReference type="InterPro" id="IPR053879">
    <property type="entry name" value="HYDIN_VesB_CFA65-like_Ig"/>
</dbReference>
<protein>
    <recommendedName>
        <fullName evidence="13">MSP domain-containing protein</fullName>
    </recommendedName>
</protein>
<evidence type="ECO:0000259" key="7">
    <source>
        <dbReference type="Pfam" id="PF22544"/>
    </source>
</evidence>
<keyword evidence="5" id="KW-0966">Cell projection</keyword>
<dbReference type="Proteomes" id="UP000320475">
    <property type="component" value="Unassembled WGS sequence"/>
</dbReference>
<evidence type="ECO:0000256" key="1">
    <source>
        <dbReference type="ARBA" id="ARBA00004138"/>
    </source>
</evidence>
<feature type="region of interest" description="Disordered" evidence="6">
    <location>
        <begin position="1925"/>
        <end position="1953"/>
    </location>
</feature>